<evidence type="ECO:0000259" key="3">
    <source>
        <dbReference type="SMART" id="SM00964"/>
    </source>
</evidence>
<dbReference type="GO" id="GO:0007165">
    <property type="term" value="P:signal transduction"/>
    <property type="evidence" value="ECO:0007669"/>
    <property type="project" value="InterPro"/>
</dbReference>
<organism evidence="4 5">
    <name type="scientific">Kryptolebias marmoratus</name>
    <name type="common">Mangrove killifish</name>
    <name type="synonym">Rivulus marmoratus</name>
    <dbReference type="NCBI Taxonomy" id="37003"/>
    <lineage>
        <taxon>Eukaryota</taxon>
        <taxon>Metazoa</taxon>
        <taxon>Chordata</taxon>
        <taxon>Craniata</taxon>
        <taxon>Vertebrata</taxon>
        <taxon>Euteleostomi</taxon>
        <taxon>Actinopterygii</taxon>
        <taxon>Neopterygii</taxon>
        <taxon>Teleostei</taxon>
        <taxon>Neoteleostei</taxon>
        <taxon>Acanthomorphata</taxon>
        <taxon>Ovalentaria</taxon>
        <taxon>Atherinomorphae</taxon>
        <taxon>Cyprinodontiformes</taxon>
        <taxon>Rivulidae</taxon>
        <taxon>Kryptolebias</taxon>
    </lineage>
</organism>
<proteinExistence type="predicted"/>
<dbReference type="Ensembl" id="ENSKMAT00000009495.1">
    <property type="protein sequence ID" value="ENSKMAP00000009354.1"/>
    <property type="gene ID" value="ENSKMAG00000006999.1"/>
</dbReference>
<dbReference type="InterPro" id="IPR036535">
    <property type="entry name" value="STAT_N_sf"/>
</dbReference>
<dbReference type="STRING" id="37003.ENSKMAP00000009354"/>
<keyword evidence="2" id="KW-0175">Coiled coil</keyword>
<protein>
    <submittedName>
        <fullName evidence="4">Signal transducer and activator of transcription 1-like</fullName>
    </submittedName>
</protein>
<dbReference type="GeneTree" id="ENSGT01050000244905"/>
<dbReference type="GO" id="GO:0003700">
    <property type="term" value="F:DNA-binding transcription factor activity"/>
    <property type="evidence" value="ECO:0007669"/>
    <property type="project" value="InterPro"/>
</dbReference>
<name>A0A3Q3ADR4_KRYMA</name>
<evidence type="ECO:0000313" key="5">
    <source>
        <dbReference type="Proteomes" id="UP000264800"/>
    </source>
</evidence>
<evidence type="ECO:0000256" key="1">
    <source>
        <dbReference type="ARBA" id="ARBA00022999"/>
    </source>
</evidence>
<dbReference type="Proteomes" id="UP000264800">
    <property type="component" value="Unplaced"/>
</dbReference>
<dbReference type="SUPFAM" id="SSF47655">
    <property type="entry name" value="STAT"/>
    <property type="match status" value="1"/>
</dbReference>
<reference evidence="4" key="2">
    <citation type="submission" date="2025-09" db="UniProtKB">
        <authorList>
            <consortium name="Ensembl"/>
        </authorList>
    </citation>
    <scope>IDENTIFICATION</scope>
</reference>
<reference evidence="4" key="1">
    <citation type="submission" date="2025-08" db="UniProtKB">
        <authorList>
            <consortium name="Ensembl"/>
        </authorList>
    </citation>
    <scope>IDENTIFICATION</scope>
</reference>
<dbReference type="SMART" id="SM00964">
    <property type="entry name" value="STAT_int"/>
    <property type="match status" value="1"/>
</dbReference>
<keyword evidence="5" id="KW-1185">Reference proteome</keyword>
<evidence type="ECO:0000313" key="4">
    <source>
        <dbReference type="Ensembl" id="ENSKMAP00000009354.1"/>
    </source>
</evidence>
<dbReference type="InterPro" id="IPR015988">
    <property type="entry name" value="STAT_TF_CC"/>
</dbReference>
<feature type="domain" description="STAT transcription factor protein interaction" evidence="3">
    <location>
        <begin position="2"/>
        <end position="122"/>
    </location>
</feature>
<dbReference type="SUPFAM" id="SSF48092">
    <property type="entry name" value="Transcription factor STAT-4 N-domain"/>
    <property type="match status" value="1"/>
</dbReference>
<dbReference type="Gene3D" id="1.10.532.10">
    <property type="entry name" value="STAT transcription factor, N-terminal domain"/>
    <property type="match status" value="1"/>
</dbReference>
<dbReference type="OMA" id="WSAHYDE"/>
<sequence length="186" mass="22313">MAQWLQLSMLDCKYLEQVDQLYDDSFPMDIRQYLSKWIESIDWDVTAAQDSLATVRFHDLLVQLDDQHSRFTLDNNFLQQHNFRKIKRNLQDRFQEDPVHMAMIIARNLKEEQKILANAKDAEVKSGTVSAMVVEKQKLDNKVKEMKEKFMDQYLKSLEDLQDEYDFKLNTLKNRGKTSYRRRNRK</sequence>
<dbReference type="InterPro" id="IPR013799">
    <property type="entry name" value="STAT_TF_prot_interaction"/>
</dbReference>
<dbReference type="PANTHER" id="PTHR11801">
    <property type="entry name" value="SIGNAL TRANSDUCER AND ACTIVATOR OF TRANSCRIPTION"/>
    <property type="match status" value="1"/>
</dbReference>
<feature type="coiled-coil region" evidence="2">
    <location>
        <begin position="129"/>
        <end position="175"/>
    </location>
</feature>
<accession>A0A3Q3ADR4</accession>
<keyword evidence="1" id="KW-0727">SH2 domain</keyword>
<dbReference type="AlphaFoldDB" id="A0A3Q3ADR4"/>
<dbReference type="FunFam" id="1.10.532.10:FF:000001">
    <property type="entry name" value="Signal transducer and activator of transcription"/>
    <property type="match status" value="1"/>
</dbReference>
<evidence type="ECO:0000256" key="2">
    <source>
        <dbReference type="SAM" id="Coils"/>
    </source>
</evidence>
<dbReference type="InterPro" id="IPR001217">
    <property type="entry name" value="STAT"/>
</dbReference>
<dbReference type="Pfam" id="PF02865">
    <property type="entry name" value="STAT_int"/>
    <property type="match status" value="1"/>
</dbReference>